<keyword evidence="5" id="KW-0282">Flagellum</keyword>
<evidence type="ECO:0000256" key="1">
    <source>
        <dbReference type="ARBA" id="ARBA00004230"/>
    </source>
</evidence>
<keyword evidence="4" id="KW-0677">Repeat</keyword>
<keyword evidence="7" id="KW-0206">Cytoskeleton</keyword>
<evidence type="ECO:0000256" key="7">
    <source>
        <dbReference type="ARBA" id="ARBA00023212"/>
    </source>
</evidence>
<proteinExistence type="predicted"/>
<protein>
    <submittedName>
        <fullName evidence="10">Radial spoke head 10 homolog B</fullName>
    </submittedName>
</protein>
<dbReference type="Pfam" id="PF02493">
    <property type="entry name" value="MORN"/>
    <property type="match status" value="5"/>
</dbReference>
<dbReference type="Proteomes" id="UP001174909">
    <property type="component" value="Unassembled WGS sequence"/>
</dbReference>
<keyword evidence="3" id="KW-0963">Cytoplasm</keyword>
<evidence type="ECO:0000256" key="4">
    <source>
        <dbReference type="ARBA" id="ARBA00022737"/>
    </source>
</evidence>
<keyword evidence="11" id="KW-1185">Reference proteome</keyword>
<evidence type="ECO:0000313" key="10">
    <source>
        <dbReference type="EMBL" id="CAI8024612.1"/>
    </source>
</evidence>
<evidence type="ECO:0000256" key="5">
    <source>
        <dbReference type="ARBA" id="ARBA00022846"/>
    </source>
</evidence>
<keyword evidence="6" id="KW-0969">Cilium</keyword>
<dbReference type="Gene3D" id="2.20.110.10">
    <property type="entry name" value="Histone H3 K4-specific methyltransferase SET7/9 N-terminal domain"/>
    <property type="match status" value="2"/>
</dbReference>
<keyword evidence="8" id="KW-0966">Cell projection</keyword>
<evidence type="ECO:0000256" key="9">
    <source>
        <dbReference type="SAM" id="MobiDB-lite"/>
    </source>
</evidence>
<accession>A0AA35WSA4</accession>
<organism evidence="10 11">
    <name type="scientific">Geodia barretti</name>
    <name type="common">Barrett's horny sponge</name>
    <dbReference type="NCBI Taxonomy" id="519541"/>
    <lineage>
        <taxon>Eukaryota</taxon>
        <taxon>Metazoa</taxon>
        <taxon>Porifera</taxon>
        <taxon>Demospongiae</taxon>
        <taxon>Heteroscleromorpha</taxon>
        <taxon>Tetractinellida</taxon>
        <taxon>Astrophorina</taxon>
        <taxon>Geodiidae</taxon>
        <taxon>Geodia</taxon>
    </lineage>
</organism>
<feature type="compositionally biased region" description="Acidic residues" evidence="9">
    <location>
        <begin position="165"/>
        <end position="182"/>
    </location>
</feature>
<gene>
    <name evidence="10" type="ORF">GBAR_LOCUS14292</name>
</gene>
<dbReference type="PANTHER" id="PTHR46613:SF1">
    <property type="entry name" value="RADIAL SPOKE HEAD 10 HOMOLOG B-RELATED"/>
    <property type="match status" value="1"/>
</dbReference>
<sequence>MEGYVERVVEARRREVAKALSRSSIGESVEVHRPLADLIIDRCEGMRINGKLDGVCRAIFKDGHQYEGEFHDGVMHGVGRFTWTDGLVYEGEMERSKITGRGTYTWPDESTYSGGVVNGIRHGYGVYYSPVTRTTYSGHWVNGKREGKGHLAYCTGPGRGGQEREGEEGGEGGGNEEGESFYDGEWKNNRQHGTGVRRYRSRVTVHYIVVKAHTRQCCDKSVHHEILITHLFYNVLLC</sequence>
<dbReference type="GO" id="GO:0005930">
    <property type="term" value="C:axoneme"/>
    <property type="evidence" value="ECO:0007669"/>
    <property type="project" value="UniProtKB-SubCell"/>
</dbReference>
<comment type="caution">
    <text evidence="10">The sequence shown here is derived from an EMBL/GenBank/DDBJ whole genome shotgun (WGS) entry which is preliminary data.</text>
</comment>
<dbReference type="GO" id="GO:0031514">
    <property type="term" value="C:motile cilium"/>
    <property type="evidence" value="ECO:0007669"/>
    <property type="project" value="UniProtKB-SubCell"/>
</dbReference>
<feature type="region of interest" description="Disordered" evidence="9">
    <location>
        <begin position="156"/>
        <end position="189"/>
    </location>
</feature>
<name>A0AA35WSA4_GEOBA</name>
<evidence type="ECO:0000256" key="3">
    <source>
        <dbReference type="ARBA" id="ARBA00022490"/>
    </source>
</evidence>
<dbReference type="SMART" id="SM00698">
    <property type="entry name" value="MORN"/>
    <property type="match status" value="5"/>
</dbReference>
<evidence type="ECO:0000256" key="2">
    <source>
        <dbReference type="ARBA" id="ARBA00004430"/>
    </source>
</evidence>
<dbReference type="PANTHER" id="PTHR46613">
    <property type="entry name" value="RADIAL SPOKE HEAD 10 HOMOLOG B-RELATED"/>
    <property type="match status" value="1"/>
</dbReference>
<reference evidence="10" key="1">
    <citation type="submission" date="2023-03" db="EMBL/GenBank/DDBJ databases">
        <authorList>
            <person name="Steffen K."/>
            <person name="Cardenas P."/>
        </authorList>
    </citation>
    <scope>NUCLEOTIDE SEQUENCE</scope>
</reference>
<evidence type="ECO:0000313" key="11">
    <source>
        <dbReference type="Proteomes" id="UP001174909"/>
    </source>
</evidence>
<evidence type="ECO:0000256" key="6">
    <source>
        <dbReference type="ARBA" id="ARBA00023069"/>
    </source>
</evidence>
<dbReference type="EMBL" id="CASHTH010002087">
    <property type="protein sequence ID" value="CAI8024612.1"/>
    <property type="molecule type" value="Genomic_DNA"/>
</dbReference>
<dbReference type="SUPFAM" id="SSF82185">
    <property type="entry name" value="Histone H3 K4-specific methyltransferase SET7/9 N-terminal domain"/>
    <property type="match status" value="2"/>
</dbReference>
<dbReference type="InterPro" id="IPR003409">
    <property type="entry name" value="MORN"/>
</dbReference>
<evidence type="ECO:0000256" key="8">
    <source>
        <dbReference type="ARBA" id="ARBA00023273"/>
    </source>
</evidence>
<comment type="subcellular location">
    <subcellularLocation>
        <location evidence="1">Cell projection</location>
        <location evidence="1">Cilium</location>
        <location evidence="1">Flagellum</location>
    </subcellularLocation>
    <subcellularLocation>
        <location evidence="2">Cytoplasm</location>
        <location evidence="2">Cytoskeleton</location>
        <location evidence="2">Cilium axoneme</location>
    </subcellularLocation>
</comment>
<dbReference type="AlphaFoldDB" id="A0AA35WSA4"/>